<dbReference type="PANTHER" id="PTHR37292:SF2">
    <property type="entry name" value="DUF262 DOMAIN-CONTAINING PROTEIN"/>
    <property type="match status" value="1"/>
</dbReference>
<accession>A0ABN6VQR6</accession>
<keyword evidence="2" id="KW-0614">Plasmid</keyword>
<evidence type="ECO:0000313" key="2">
    <source>
        <dbReference type="EMBL" id="BDV36736.1"/>
    </source>
</evidence>
<sequence length="572" mass="64637">MATEPLKSILADINSQKIVLPQFQRDFVWPPSSVVKLLTSLFNGYPIGSLLLMENNESYDYRAIDGVTGARRQSEGETILVLDGQQRLTACWRAFFGTLESDRKYAGKYYFNYKEFVDVITEHGELDSSTLEDMFVFHKPPKVRNSLKNTADEMSAGLFPLDILFGQPRGSNYADWLQKYNFFMSEGDKAKFELLSKISSQFQTDFIEKVTGYQVNYEKITRDTSADVICTVFETINTTGVKLTVFDLLVAKCFKQDIRLRDKLDDAVTSYNNIAFFDANGTAIAAIQLPRIIGLLHNGQCKKGDLLKLPVNAISQNWETAVAALDKMLGMMRSDFGCAKLEFIPSMDIISPLSVILSDIRFNRQQHFVAFKRLYWNLVFSLYLSGAPESKSSKIVREWREMIHETSGVLNAEAIRMFSLGQDDMRDATKASGIYKGVISLLISEGARDFGKGRRPLNNTAAEIEDHHIFPQQFLRNSDIKGYMANGILNRTPVYGDTNREIGSISPEIYFNDKNIVGDGGIDAQTLERHAISLDLVTRPFSREVFDAFCNNRQRQLVLLIEHVTGQKIISS</sequence>
<proteinExistence type="predicted"/>
<geneLocation type="plasmid" evidence="2 3">
    <name>pSS37A-Re-6</name>
</geneLocation>
<keyword evidence="3" id="KW-1185">Reference proteome</keyword>
<dbReference type="Pfam" id="PF03235">
    <property type="entry name" value="GmrSD_N"/>
    <property type="match status" value="1"/>
</dbReference>
<evidence type="ECO:0000259" key="1">
    <source>
        <dbReference type="Pfam" id="PF03235"/>
    </source>
</evidence>
<protein>
    <recommendedName>
        <fullName evidence="1">GmrSD restriction endonucleases N-terminal domain-containing protein</fullName>
    </recommendedName>
</protein>
<feature type="domain" description="GmrSD restriction endonucleases N-terminal" evidence="1">
    <location>
        <begin position="7"/>
        <end position="252"/>
    </location>
</feature>
<dbReference type="EMBL" id="AP027148">
    <property type="protein sequence ID" value="BDV36736.1"/>
    <property type="molecule type" value="Genomic_DNA"/>
</dbReference>
<name>A0ABN6VQR6_9HYPH</name>
<gene>
    <name evidence="2" type="ORF">SS37A_42660</name>
</gene>
<dbReference type="PANTHER" id="PTHR37292">
    <property type="entry name" value="VNG6097C"/>
    <property type="match status" value="1"/>
</dbReference>
<evidence type="ECO:0000313" key="3">
    <source>
        <dbReference type="Proteomes" id="UP001317629"/>
    </source>
</evidence>
<reference evidence="2 3" key="1">
    <citation type="journal article" date="2023" name="Int. J. Syst. Evol. Microbiol.">
        <title>Methylocystis iwaonis sp. nov., a type II methane-oxidizing bacterium from surface soil of a rice paddy field in Japan, and emended description of the genus Methylocystis (ex Whittenbury et al. 1970) Bowman et al. 1993.</title>
        <authorList>
            <person name="Kaise H."/>
            <person name="Sawadogo J.B."/>
            <person name="Alam M.S."/>
            <person name="Ueno C."/>
            <person name="Dianou D."/>
            <person name="Shinjo R."/>
            <person name="Asakawa S."/>
        </authorList>
    </citation>
    <scope>NUCLEOTIDE SEQUENCE [LARGE SCALE GENOMIC DNA]</scope>
    <source>
        <strain evidence="2 3">SS37A-Re</strain>
    </source>
</reference>
<dbReference type="Proteomes" id="UP001317629">
    <property type="component" value="Plasmid pSS37A-Re-6"/>
</dbReference>
<dbReference type="InterPro" id="IPR004919">
    <property type="entry name" value="GmrSD_N"/>
</dbReference>
<organism evidence="2 3">
    <name type="scientific">Methylocystis iwaonis</name>
    <dbReference type="NCBI Taxonomy" id="2885079"/>
    <lineage>
        <taxon>Bacteria</taxon>
        <taxon>Pseudomonadati</taxon>
        <taxon>Pseudomonadota</taxon>
        <taxon>Alphaproteobacteria</taxon>
        <taxon>Hyphomicrobiales</taxon>
        <taxon>Methylocystaceae</taxon>
        <taxon>Methylocystis</taxon>
    </lineage>
</organism>
<dbReference type="RefSeq" id="WP_281932854.1">
    <property type="nucleotide sequence ID" value="NZ_AP027148.1"/>
</dbReference>